<evidence type="ECO:0000313" key="10">
    <source>
        <dbReference type="Proteomes" id="UP001500493"/>
    </source>
</evidence>
<evidence type="ECO:0000256" key="1">
    <source>
        <dbReference type="ARBA" id="ARBA00009636"/>
    </source>
</evidence>
<name>A0AAW3CBY4_9TRYP</name>
<dbReference type="Pfam" id="PF03953">
    <property type="entry name" value="Tubulin_C"/>
    <property type="match status" value="1"/>
</dbReference>
<dbReference type="GO" id="GO:0005874">
    <property type="term" value="C:microtubule"/>
    <property type="evidence" value="ECO:0007669"/>
    <property type="project" value="UniProtKB-KW"/>
</dbReference>
<dbReference type="Gene3D" id="3.30.1330.20">
    <property type="entry name" value="Tubulin/FtsZ, C-terminal domain"/>
    <property type="match status" value="1"/>
</dbReference>
<sequence>MGRRETPAGPGGFRKDPRAAEPPQAARRPFKPRRGRPPKTRGWGKNGTLRSPKLAAPGMCNASRPDAAAMSGVASRLRLVGHLNSGLRKLCLNPVLPTLDGLLLAEGGMFGAKSMMQAADPRHGRYPTACALFRGRMSTSRCVQNKNSSYFIEWTPNNIKSSIRDIPPKGLKMPVTFIGNNTCIQEMFRRVGEQFVDMFRRKSFPHRNAGWGMDEMGFTEPESNMNDLVSEYQKYQDAALEEEGEHKEGKGAFWLSVYARALAHTTPPASPPACHGDFFLLLFCESVGDWPKRLGGGWARRAACARTRLCACALAPHPLSLLSFPLSLSRQKTTSTADLSSCAFLPFQVSPPKPHTPPPPPPRRGAASGQRPRWDARTAALSGGQSDDAGERRRKAARATWGGRARVLAWRPPCALLLFFACVRARLSGMKSYRSKRTCACEGRGTAHVPFPTATSLVGGAPLATAPCCFAMACGARGRVCVCPFFRGGAHVGTAVLLPCCRPRRAPSSGVPPSCAHRAAWTATADHAAPMPFALFSPLEPNRFRSTPSRTAPPPDPPWHGHFHRHSNRPVRRTPHPNVSFSILHAPIHTSLTPLPLSSVGTSPSSRAYPWPRSPPPP</sequence>
<evidence type="ECO:0000256" key="5">
    <source>
        <dbReference type="ARBA" id="ARBA00023134"/>
    </source>
</evidence>
<keyword evidence="5" id="KW-0342">GTP-binding</keyword>
<keyword evidence="4" id="KW-0460">Magnesium</keyword>
<feature type="region of interest" description="Disordered" evidence="7">
    <location>
        <begin position="350"/>
        <end position="395"/>
    </location>
</feature>
<comment type="similarity">
    <text evidence="1">Belongs to the tubulin family.</text>
</comment>
<comment type="function">
    <text evidence="6">Tubulin is the major constituent of microtubules, a cylinder consisting of laterally associated linear protofilaments composed of alpha- and beta-tubulin heterodimers. Microtubules grow by the addition of GTP-tubulin dimers to the microtubule end, where a stabilizing cap forms. Below the cap, tubulin dimers are in GDP-bound state, owing to GTPase activity of alpha-tubulin.</text>
</comment>
<feature type="region of interest" description="Disordered" evidence="7">
    <location>
        <begin position="592"/>
        <end position="618"/>
    </location>
</feature>
<feature type="region of interest" description="Disordered" evidence="7">
    <location>
        <begin position="544"/>
        <end position="578"/>
    </location>
</feature>
<evidence type="ECO:0000259" key="8">
    <source>
        <dbReference type="Pfam" id="PF03953"/>
    </source>
</evidence>
<organism evidence="9 10">
    <name type="scientific">Leishmania shawi</name>
    <dbReference type="NCBI Taxonomy" id="5680"/>
    <lineage>
        <taxon>Eukaryota</taxon>
        <taxon>Discoba</taxon>
        <taxon>Euglenozoa</taxon>
        <taxon>Kinetoplastea</taxon>
        <taxon>Metakinetoplastina</taxon>
        <taxon>Trypanosomatida</taxon>
        <taxon>Trypanosomatidae</taxon>
        <taxon>Leishmaniinae</taxon>
        <taxon>Leishmania</taxon>
        <taxon>Leishmania guyanensis species complex</taxon>
    </lineage>
</organism>
<dbReference type="AlphaFoldDB" id="A0AAW3CBY4"/>
<dbReference type="SUPFAM" id="SSF55307">
    <property type="entry name" value="Tubulin C-terminal domain-like"/>
    <property type="match status" value="1"/>
</dbReference>
<dbReference type="PANTHER" id="PTHR36527:SF8">
    <property type="entry name" value="TUBULIN BETA-4B CHAIN"/>
    <property type="match status" value="1"/>
</dbReference>
<evidence type="ECO:0000256" key="4">
    <source>
        <dbReference type="ARBA" id="ARBA00022842"/>
    </source>
</evidence>
<proteinExistence type="inferred from homology"/>
<dbReference type="InterPro" id="IPR008280">
    <property type="entry name" value="Tub_FtsZ_C"/>
</dbReference>
<keyword evidence="2" id="KW-0493">Microtubule</keyword>
<dbReference type="InterPro" id="IPR037103">
    <property type="entry name" value="Tubulin/FtsZ-like_C"/>
</dbReference>
<evidence type="ECO:0000256" key="7">
    <source>
        <dbReference type="SAM" id="MobiDB-lite"/>
    </source>
</evidence>
<dbReference type="InterPro" id="IPR023123">
    <property type="entry name" value="Tubulin_C"/>
</dbReference>
<evidence type="ECO:0000313" key="9">
    <source>
        <dbReference type="EMBL" id="KAL0531082.1"/>
    </source>
</evidence>
<dbReference type="PANTHER" id="PTHR36527">
    <property type="entry name" value="OS01G0282866 PROTEIN"/>
    <property type="match status" value="1"/>
</dbReference>
<feature type="compositionally biased region" description="Pro residues" evidence="7">
    <location>
        <begin position="350"/>
        <end position="363"/>
    </location>
</feature>
<protein>
    <submittedName>
        <fullName evidence="9">Tubulin C-terminal domain containing protein</fullName>
    </submittedName>
</protein>
<dbReference type="GO" id="GO:0005525">
    <property type="term" value="F:GTP binding"/>
    <property type="evidence" value="ECO:0007669"/>
    <property type="project" value="UniProtKB-KW"/>
</dbReference>
<feature type="region of interest" description="Disordered" evidence="7">
    <location>
        <begin position="1"/>
        <end position="58"/>
    </location>
</feature>
<evidence type="ECO:0000256" key="6">
    <source>
        <dbReference type="ARBA" id="ARBA00034296"/>
    </source>
</evidence>
<evidence type="ECO:0000256" key="2">
    <source>
        <dbReference type="ARBA" id="ARBA00022701"/>
    </source>
</evidence>
<feature type="compositionally biased region" description="Basic residues" evidence="7">
    <location>
        <begin position="28"/>
        <end position="39"/>
    </location>
</feature>
<feature type="domain" description="Tubulin/FtsZ 2-layer sandwich" evidence="8">
    <location>
        <begin position="109"/>
        <end position="191"/>
    </location>
</feature>
<evidence type="ECO:0000256" key="3">
    <source>
        <dbReference type="ARBA" id="ARBA00022741"/>
    </source>
</evidence>
<dbReference type="Gene3D" id="1.10.287.600">
    <property type="entry name" value="Helix hairpin bin"/>
    <property type="match status" value="1"/>
</dbReference>
<dbReference type="InterPro" id="IPR018316">
    <property type="entry name" value="Tubulin/FtsZ_2-layer-sand-dom"/>
</dbReference>
<accession>A0AAW3CBY4</accession>
<dbReference type="EMBL" id="JBAMZJ010000002">
    <property type="protein sequence ID" value="KAL0531082.1"/>
    <property type="molecule type" value="Genomic_DNA"/>
</dbReference>
<gene>
    <name evidence="9" type="ORF">Q4I32_000745</name>
</gene>
<keyword evidence="3" id="KW-0547">Nucleotide-binding</keyword>
<reference evidence="9" key="1">
    <citation type="submission" date="2024-02" db="EMBL/GenBank/DDBJ databases">
        <title>FIRST GENOME SEQUENCES OF Leishmania (Viannia) shawi, Leishmania (Viannia) lindenbergi AND Leishmania (Viannia) utingensis.</title>
        <authorList>
            <person name="Resadore F."/>
            <person name="Custodio M.G.F."/>
            <person name="Boite M.C."/>
            <person name="Cupolillo E."/>
            <person name="Ferreira G.E.M."/>
        </authorList>
    </citation>
    <scope>NUCLEOTIDE SEQUENCE</scope>
    <source>
        <strain evidence="9">MHOM/BR/2013/18 LTA MLF</strain>
    </source>
</reference>
<comment type="caution">
    <text evidence="9">The sequence shown here is derived from an EMBL/GenBank/DDBJ whole genome shotgun (WGS) entry which is preliminary data.</text>
</comment>
<dbReference type="Proteomes" id="UP001500493">
    <property type="component" value="Unassembled WGS sequence"/>
</dbReference>
<feature type="compositionally biased region" description="Basic residues" evidence="7">
    <location>
        <begin position="561"/>
        <end position="575"/>
    </location>
</feature>